<gene>
    <name evidence="2" type="ORF">STIP37_28</name>
</gene>
<evidence type="ECO:0000256" key="1">
    <source>
        <dbReference type="SAM" id="MobiDB-lite"/>
    </source>
</evidence>
<dbReference type="EMBL" id="MH540083">
    <property type="protein sequence ID" value="AXF42088.1"/>
    <property type="molecule type" value="Genomic_DNA"/>
</dbReference>
<protein>
    <submittedName>
        <fullName evidence="2">Uncharacterized protein</fullName>
    </submittedName>
</protein>
<accession>A0A345AYA8</accession>
<feature type="compositionally biased region" description="Basic residues" evidence="1">
    <location>
        <begin position="39"/>
        <end position="50"/>
    </location>
</feature>
<feature type="region of interest" description="Disordered" evidence="1">
    <location>
        <begin position="18"/>
        <end position="50"/>
    </location>
</feature>
<dbReference type="Proteomes" id="UP000255828">
    <property type="component" value="Segment"/>
</dbReference>
<evidence type="ECO:0000313" key="3">
    <source>
        <dbReference type="Proteomes" id="UP000255828"/>
    </source>
</evidence>
<evidence type="ECO:0000313" key="2">
    <source>
        <dbReference type="EMBL" id="AXF42088.1"/>
    </source>
</evidence>
<reference evidence="2" key="1">
    <citation type="submission" date="2018-06" db="EMBL/GenBank/DDBJ databases">
        <authorList>
            <person name="Zhirakovskaya E."/>
        </authorList>
    </citation>
    <scope>NUCLEOTIDE SEQUENCE [LARGE SCALE GENOMIC DNA]</scope>
</reference>
<name>A0A345AYA8_9CAUD</name>
<proteinExistence type="predicted"/>
<organism evidence="2">
    <name type="scientific">Synechococcus T7-like phage S-TIP37</name>
    <dbReference type="NCBI Taxonomy" id="1332145"/>
    <lineage>
        <taxon>Viruses</taxon>
        <taxon>Duplodnaviria</taxon>
        <taxon>Heunggongvirae</taxon>
        <taxon>Uroviricota</taxon>
        <taxon>Caudoviricetes</taxon>
        <taxon>Autographivirales</taxon>
        <taxon>Sechaudvirinae</taxon>
        <taxon>Igirivirus</taxon>
        <taxon>Igirivirus STIP37</taxon>
    </lineage>
</organism>
<keyword evidence="3" id="KW-1185">Reference proteome</keyword>
<sequence length="50" mass="5391">MPAKRGLYANIHAKRKRIAAGSGEKMRKPGAKGAPTAKNFKRAAKTAKKK</sequence>